<evidence type="ECO:0000256" key="3">
    <source>
        <dbReference type="SAM" id="SignalP"/>
    </source>
</evidence>
<feature type="signal peptide" evidence="3">
    <location>
        <begin position="1"/>
        <end position="19"/>
    </location>
</feature>
<dbReference type="Proteomes" id="UP001499854">
    <property type="component" value="Unassembled WGS sequence"/>
</dbReference>
<keyword evidence="2" id="KW-0472">Membrane</keyword>
<feature type="compositionally biased region" description="Low complexity" evidence="1">
    <location>
        <begin position="19"/>
        <end position="35"/>
    </location>
</feature>
<sequence>MVTATAIALIGSAAGVAAAQTAPGPAGSAPAAASGPPSPSGLTVEVIGGGTPADERSAIDYTIELRDDGPLPYRHLAVTALLPSGFHVLRASPEPGQSAAVPTWTVDVAPGQKVDIRAQVSAGTVQDLTDGTPIPLADAPDDLVDPSAPGAQAWYSVTACVRQAPGDPPVTCGLSSQLLVKTEDDTRRGVEAIVLLLGLPAAAAGLGAYAWRTRRDPEADP</sequence>
<gene>
    <name evidence="4" type="ORF">GCM10009838_01610</name>
</gene>
<feature type="chain" id="PRO_5047199421" description="DUF11 domain-containing protein" evidence="3">
    <location>
        <begin position="20"/>
        <end position="221"/>
    </location>
</feature>
<evidence type="ECO:0000256" key="2">
    <source>
        <dbReference type="SAM" id="Phobius"/>
    </source>
</evidence>
<proteinExistence type="predicted"/>
<organism evidence="4 5">
    <name type="scientific">Catenulispora subtropica</name>
    <dbReference type="NCBI Taxonomy" id="450798"/>
    <lineage>
        <taxon>Bacteria</taxon>
        <taxon>Bacillati</taxon>
        <taxon>Actinomycetota</taxon>
        <taxon>Actinomycetes</taxon>
        <taxon>Catenulisporales</taxon>
        <taxon>Catenulisporaceae</taxon>
        <taxon>Catenulispora</taxon>
    </lineage>
</organism>
<feature type="region of interest" description="Disordered" evidence="1">
    <location>
        <begin position="19"/>
        <end position="53"/>
    </location>
</feature>
<reference evidence="4 5" key="1">
    <citation type="journal article" date="2019" name="Int. J. Syst. Evol. Microbiol.">
        <title>The Global Catalogue of Microorganisms (GCM) 10K type strain sequencing project: providing services to taxonomists for standard genome sequencing and annotation.</title>
        <authorList>
            <consortium name="The Broad Institute Genomics Platform"/>
            <consortium name="The Broad Institute Genome Sequencing Center for Infectious Disease"/>
            <person name="Wu L."/>
            <person name="Ma J."/>
        </authorList>
    </citation>
    <scope>NUCLEOTIDE SEQUENCE [LARGE SCALE GENOMIC DNA]</scope>
    <source>
        <strain evidence="4 5">JCM 16013</strain>
    </source>
</reference>
<keyword evidence="2" id="KW-1133">Transmembrane helix</keyword>
<comment type="caution">
    <text evidence="4">The sequence shown here is derived from an EMBL/GenBank/DDBJ whole genome shotgun (WGS) entry which is preliminary data.</text>
</comment>
<keyword evidence="3" id="KW-0732">Signal</keyword>
<name>A0ABN2QDH9_9ACTN</name>
<keyword evidence="2" id="KW-0812">Transmembrane</keyword>
<accession>A0ABN2QDH9</accession>
<evidence type="ECO:0000256" key="1">
    <source>
        <dbReference type="SAM" id="MobiDB-lite"/>
    </source>
</evidence>
<evidence type="ECO:0008006" key="6">
    <source>
        <dbReference type="Google" id="ProtNLM"/>
    </source>
</evidence>
<dbReference type="EMBL" id="BAAAQM010000001">
    <property type="protein sequence ID" value="GAA1950178.1"/>
    <property type="molecule type" value="Genomic_DNA"/>
</dbReference>
<evidence type="ECO:0000313" key="5">
    <source>
        <dbReference type="Proteomes" id="UP001499854"/>
    </source>
</evidence>
<feature type="transmembrane region" description="Helical" evidence="2">
    <location>
        <begin position="192"/>
        <end position="211"/>
    </location>
</feature>
<evidence type="ECO:0000313" key="4">
    <source>
        <dbReference type="EMBL" id="GAA1950178.1"/>
    </source>
</evidence>
<protein>
    <recommendedName>
        <fullName evidence="6">DUF11 domain-containing protein</fullName>
    </recommendedName>
</protein>
<keyword evidence="5" id="KW-1185">Reference proteome</keyword>